<dbReference type="InterPro" id="IPR018078">
    <property type="entry name" value="DNA-binding_RecF_CS"/>
</dbReference>
<dbReference type="NCBIfam" id="TIGR00611">
    <property type="entry name" value="recf"/>
    <property type="match status" value="1"/>
</dbReference>
<evidence type="ECO:0000256" key="4">
    <source>
        <dbReference type="ARBA" id="ARBA00022490"/>
    </source>
</evidence>
<keyword evidence="7 9" id="KW-0067">ATP-binding</keyword>
<dbReference type="PROSITE" id="PS00618">
    <property type="entry name" value="RECF_2"/>
    <property type="match status" value="1"/>
</dbReference>
<dbReference type="InterPro" id="IPR003395">
    <property type="entry name" value="RecF/RecN/SMC_N"/>
</dbReference>
<dbReference type="HAMAP" id="MF_00365">
    <property type="entry name" value="RecF"/>
    <property type="match status" value="1"/>
</dbReference>
<comment type="caution">
    <text evidence="12">The sequence shown here is derived from an EMBL/GenBank/DDBJ whole genome shotgun (WGS) entry which is preliminary data.</text>
</comment>
<dbReference type="Proteomes" id="UP000248745">
    <property type="component" value="Unassembled WGS sequence"/>
</dbReference>
<dbReference type="GO" id="GO:0005737">
    <property type="term" value="C:cytoplasm"/>
    <property type="evidence" value="ECO:0007669"/>
    <property type="project" value="UniProtKB-SubCell"/>
</dbReference>
<dbReference type="OrthoDB" id="9803889at2"/>
<comment type="function">
    <text evidence="9 10">The RecF protein is involved in DNA metabolism; it is required for DNA replication and normal SOS inducibility. RecF binds preferentially to single-stranded, linear DNA. It also seems to bind ATP.</text>
</comment>
<dbReference type="InterPro" id="IPR027417">
    <property type="entry name" value="P-loop_NTPase"/>
</dbReference>
<dbReference type="SUPFAM" id="SSF52540">
    <property type="entry name" value="P-loop containing nucleoside triphosphate hydrolases"/>
    <property type="match status" value="1"/>
</dbReference>
<feature type="binding site" evidence="9">
    <location>
        <begin position="66"/>
        <end position="73"/>
    </location>
    <ligand>
        <name>ATP</name>
        <dbReference type="ChEBI" id="CHEBI:30616"/>
    </ligand>
</feature>
<evidence type="ECO:0000313" key="12">
    <source>
        <dbReference type="EMBL" id="PZF74148.1"/>
    </source>
</evidence>
<reference evidence="12 13" key="1">
    <citation type="submission" date="2018-06" db="EMBL/GenBank/DDBJ databases">
        <title>Mucibacter soli gen. nov., sp. nov., a new member of the family Chitinophagaceae producing mucin.</title>
        <authorList>
            <person name="Kim M.-K."/>
            <person name="Park S."/>
            <person name="Kim T.-S."/>
            <person name="Joung Y."/>
            <person name="Han J.-H."/>
            <person name="Kim S.B."/>
        </authorList>
    </citation>
    <scope>NUCLEOTIDE SEQUENCE [LARGE SCALE GENOMIC DNA]</scope>
    <source>
        <strain evidence="12 13">R1-15</strain>
    </source>
</reference>
<gene>
    <name evidence="9" type="primary">recF</name>
    <name evidence="12" type="ORF">DN068_03800</name>
</gene>
<keyword evidence="6 9" id="KW-0547">Nucleotide-binding</keyword>
<evidence type="ECO:0000256" key="1">
    <source>
        <dbReference type="ARBA" id="ARBA00004496"/>
    </source>
</evidence>
<dbReference type="InterPro" id="IPR001238">
    <property type="entry name" value="DNA-binding_RecF"/>
</dbReference>
<evidence type="ECO:0000256" key="5">
    <source>
        <dbReference type="ARBA" id="ARBA00022705"/>
    </source>
</evidence>
<evidence type="ECO:0000259" key="11">
    <source>
        <dbReference type="Pfam" id="PF02463"/>
    </source>
</evidence>
<dbReference type="GO" id="GO:0003697">
    <property type="term" value="F:single-stranded DNA binding"/>
    <property type="evidence" value="ECO:0007669"/>
    <property type="project" value="UniProtKB-UniRule"/>
</dbReference>
<evidence type="ECO:0000256" key="7">
    <source>
        <dbReference type="ARBA" id="ARBA00022840"/>
    </source>
</evidence>
<dbReference type="PANTHER" id="PTHR32182:SF0">
    <property type="entry name" value="DNA REPLICATION AND REPAIR PROTEIN RECF"/>
    <property type="match status" value="1"/>
</dbReference>
<accession>A0A2W2B298</accession>
<dbReference type="EMBL" id="QKTW01000006">
    <property type="protein sequence ID" value="PZF74148.1"/>
    <property type="molecule type" value="Genomic_DNA"/>
</dbReference>
<name>A0A2W2B298_9BACT</name>
<evidence type="ECO:0000256" key="3">
    <source>
        <dbReference type="ARBA" id="ARBA00020170"/>
    </source>
</evidence>
<evidence type="ECO:0000256" key="2">
    <source>
        <dbReference type="ARBA" id="ARBA00008016"/>
    </source>
</evidence>
<dbReference type="GO" id="GO:0000731">
    <property type="term" value="P:DNA synthesis involved in DNA repair"/>
    <property type="evidence" value="ECO:0007669"/>
    <property type="project" value="TreeGrafter"/>
</dbReference>
<protein>
    <recommendedName>
        <fullName evidence="3 9">DNA replication and repair protein RecF</fullName>
    </recommendedName>
</protein>
<dbReference type="Gene3D" id="1.20.1050.90">
    <property type="entry name" value="RecF/RecN/SMC, N-terminal domain"/>
    <property type="match status" value="1"/>
</dbReference>
<sequence length="393" mass="45514">MSSYQYRYVSFPNGVCTVFLNLQRIYKKFCSPSICLTTIRKISVIQYRNYSTGNFEFSQPVTCITGPNGSGKTNLLDAVYYLCYTKSYFTAYQQNVVQTGLDGFRVEGVFEKDGKTETVSCKWKQGKKELICDGVEYDRVAEYIGKYAAVMIAPDDLELINNGGEERRKWVDSILGQTDKVYLESLMQYQRVLQQRNAWLKQQFQNPSTDSIALDFYNDQLAMHGEYIHQKRKLFLVEFLPLLDAYYHQLCGGREEIKMIYESDLLQKPMLQWLKESLQNDLRLQRTTRGIHKDDWAYVLENALIRQFGSQGQKKSYLFALKLAQYAYLSKVLGHLPILLLDDIFEKLDQNRIEALLRIIRGEGFGQVLLTDTHPERVRAAFGAEAAIHFVQL</sequence>
<dbReference type="GO" id="GO:0006260">
    <property type="term" value="P:DNA replication"/>
    <property type="evidence" value="ECO:0007669"/>
    <property type="project" value="UniProtKB-UniRule"/>
</dbReference>
<keyword evidence="9 10" id="KW-0234">DNA repair</keyword>
<keyword evidence="9 10" id="KW-0227">DNA damage</keyword>
<comment type="similarity">
    <text evidence="2 9 10">Belongs to the RecF family.</text>
</comment>
<keyword evidence="5 9" id="KW-0235">DNA replication</keyword>
<feature type="domain" description="RecF/RecN/SMC N-terminal" evidence="11">
    <location>
        <begin position="39"/>
        <end position="372"/>
    </location>
</feature>
<dbReference type="InterPro" id="IPR042174">
    <property type="entry name" value="RecF_2"/>
</dbReference>
<dbReference type="Gene3D" id="3.40.50.300">
    <property type="entry name" value="P-loop containing nucleotide triphosphate hydrolases"/>
    <property type="match status" value="1"/>
</dbReference>
<dbReference type="PANTHER" id="PTHR32182">
    <property type="entry name" value="DNA REPLICATION AND REPAIR PROTEIN RECF"/>
    <property type="match status" value="1"/>
</dbReference>
<evidence type="ECO:0000256" key="10">
    <source>
        <dbReference type="RuleBase" id="RU000578"/>
    </source>
</evidence>
<keyword evidence="8 9" id="KW-0238">DNA-binding</keyword>
<keyword evidence="4 9" id="KW-0963">Cytoplasm</keyword>
<keyword evidence="9 10" id="KW-0742">SOS response</keyword>
<dbReference type="GO" id="GO:0009432">
    <property type="term" value="P:SOS response"/>
    <property type="evidence" value="ECO:0007669"/>
    <property type="project" value="UniProtKB-UniRule"/>
</dbReference>
<proteinExistence type="inferred from homology"/>
<dbReference type="Pfam" id="PF02463">
    <property type="entry name" value="SMC_N"/>
    <property type="match status" value="1"/>
</dbReference>
<evidence type="ECO:0000256" key="6">
    <source>
        <dbReference type="ARBA" id="ARBA00022741"/>
    </source>
</evidence>
<evidence type="ECO:0000256" key="9">
    <source>
        <dbReference type="HAMAP-Rule" id="MF_00365"/>
    </source>
</evidence>
<keyword evidence="13" id="KW-1185">Reference proteome</keyword>
<dbReference type="GO" id="GO:0006302">
    <property type="term" value="P:double-strand break repair"/>
    <property type="evidence" value="ECO:0007669"/>
    <property type="project" value="TreeGrafter"/>
</dbReference>
<organism evidence="12 13">
    <name type="scientific">Taibaiella soli</name>
    <dbReference type="NCBI Taxonomy" id="1649169"/>
    <lineage>
        <taxon>Bacteria</taxon>
        <taxon>Pseudomonadati</taxon>
        <taxon>Bacteroidota</taxon>
        <taxon>Chitinophagia</taxon>
        <taxon>Chitinophagales</taxon>
        <taxon>Chitinophagaceae</taxon>
        <taxon>Taibaiella</taxon>
    </lineage>
</organism>
<evidence type="ECO:0000313" key="13">
    <source>
        <dbReference type="Proteomes" id="UP000248745"/>
    </source>
</evidence>
<evidence type="ECO:0000256" key="8">
    <source>
        <dbReference type="ARBA" id="ARBA00023125"/>
    </source>
</evidence>
<dbReference type="AlphaFoldDB" id="A0A2W2B298"/>
<comment type="subcellular location">
    <subcellularLocation>
        <location evidence="1 9 10">Cytoplasm</location>
    </subcellularLocation>
</comment>
<dbReference type="GO" id="GO:0005524">
    <property type="term" value="F:ATP binding"/>
    <property type="evidence" value="ECO:0007669"/>
    <property type="project" value="UniProtKB-UniRule"/>
</dbReference>